<organism evidence="1 2">
    <name type="scientific">Phytophthora nicotianae (strain INRA-310)</name>
    <name type="common">Phytophthora parasitica</name>
    <dbReference type="NCBI Taxonomy" id="761204"/>
    <lineage>
        <taxon>Eukaryota</taxon>
        <taxon>Sar</taxon>
        <taxon>Stramenopiles</taxon>
        <taxon>Oomycota</taxon>
        <taxon>Peronosporomycetes</taxon>
        <taxon>Peronosporales</taxon>
        <taxon>Peronosporaceae</taxon>
        <taxon>Phytophthora</taxon>
    </lineage>
</organism>
<dbReference type="Proteomes" id="UP000018817">
    <property type="component" value="Unassembled WGS sequence"/>
</dbReference>
<reference evidence="1 2" key="2">
    <citation type="submission" date="2013-11" db="EMBL/GenBank/DDBJ databases">
        <title>The Genome Sequence of Phytophthora parasitica INRA-310.</title>
        <authorList>
            <consortium name="The Broad Institute Genomics Platform"/>
            <person name="Russ C."/>
            <person name="Tyler B."/>
            <person name="Panabieres F."/>
            <person name="Shan W."/>
            <person name="Tripathy S."/>
            <person name="Grunwald N."/>
            <person name="Machado M."/>
            <person name="Johnson C.S."/>
            <person name="Arredondo F."/>
            <person name="Hong C."/>
            <person name="Coffey M."/>
            <person name="Young S.K."/>
            <person name="Zeng Q."/>
            <person name="Gargeya S."/>
            <person name="Fitzgerald M."/>
            <person name="Abouelleil A."/>
            <person name="Alvarado L."/>
            <person name="Chapman S.B."/>
            <person name="Gainer-Dewar J."/>
            <person name="Goldberg J."/>
            <person name="Griggs A."/>
            <person name="Gujja S."/>
            <person name="Hansen M."/>
            <person name="Howarth C."/>
            <person name="Imamovic A."/>
            <person name="Ireland A."/>
            <person name="Larimer J."/>
            <person name="McCowan C."/>
            <person name="Murphy C."/>
            <person name="Pearson M."/>
            <person name="Poon T.W."/>
            <person name="Priest M."/>
            <person name="Roberts A."/>
            <person name="Saif S."/>
            <person name="Shea T."/>
            <person name="Sykes S."/>
            <person name="Wortman J."/>
            <person name="Nusbaum C."/>
            <person name="Birren B."/>
        </authorList>
    </citation>
    <scope>NUCLEOTIDE SEQUENCE [LARGE SCALE GENOMIC DNA]</scope>
    <source>
        <strain evidence="1 2">INRA-310</strain>
    </source>
</reference>
<feature type="non-terminal residue" evidence="1">
    <location>
        <position position="90"/>
    </location>
</feature>
<dbReference type="RefSeq" id="XP_008916365.1">
    <property type="nucleotide sequence ID" value="XM_008918117.1"/>
</dbReference>
<evidence type="ECO:0000313" key="2">
    <source>
        <dbReference type="Proteomes" id="UP000018817"/>
    </source>
</evidence>
<protein>
    <submittedName>
        <fullName evidence="1">Uncharacterized protein</fullName>
    </submittedName>
</protein>
<proteinExistence type="predicted"/>
<name>W2PEC5_PHYN3</name>
<accession>W2PEC5</accession>
<evidence type="ECO:0000313" key="1">
    <source>
        <dbReference type="EMBL" id="ETM98339.1"/>
    </source>
</evidence>
<dbReference type="AlphaFoldDB" id="W2PEC5"/>
<dbReference type="PANTHER" id="PTHR40866:SF1">
    <property type="entry name" value="BED-TYPE DOMAIN-CONTAINING PROTEIN"/>
    <property type="match status" value="1"/>
</dbReference>
<gene>
    <name evidence="1" type="ORF">PPTG_24649</name>
</gene>
<dbReference type="VEuPathDB" id="FungiDB:PPTG_24649"/>
<dbReference type="OrthoDB" id="88808at2759"/>
<dbReference type="PANTHER" id="PTHR40866">
    <property type="entry name" value="BED-TYPE DOMAIN-CONTAINING PROTEIN"/>
    <property type="match status" value="1"/>
</dbReference>
<dbReference type="GeneID" id="20193248"/>
<reference evidence="2" key="1">
    <citation type="submission" date="2011-12" db="EMBL/GenBank/DDBJ databases">
        <authorList>
            <consortium name="The Broad Institute Genome Sequencing Platform"/>
            <person name="Russ C."/>
            <person name="Tyler B."/>
            <person name="Panabieres F."/>
            <person name="Shan W."/>
            <person name="Tripathy S."/>
            <person name="Grunwald N."/>
            <person name="Machado M."/>
            <person name="Young S.K."/>
            <person name="Zeng Q."/>
            <person name="Gargeya S."/>
            <person name="Fitzgerald M."/>
            <person name="Haas B."/>
            <person name="Abouelleil A."/>
            <person name="Alvarado L."/>
            <person name="Arachchi H.M."/>
            <person name="Berlin A."/>
            <person name="Chapman S.B."/>
            <person name="Gearin G."/>
            <person name="Goldberg J."/>
            <person name="Griggs A."/>
            <person name="Gujja S."/>
            <person name="Hansen M."/>
            <person name="Heiman D."/>
            <person name="Howarth C."/>
            <person name="Larimer J."/>
            <person name="Lui A."/>
            <person name="MacDonald P.J.P."/>
            <person name="McCowen C."/>
            <person name="Montmayeur A."/>
            <person name="Murphy C."/>
            <person name="Neiman D."/>
            <person name="Pearson M."/>
            <person name="Priest M."/>
            <person name="Roberts A."/>
            <person name="Saif S."/>
            <person name="Shea T."/>
            <person name="Sisk P."/>
            <person name="Stolte C."/>
            <person name="Sykes S."/>
            <person name="Wortman J."/>
            <person name="Nusbaum C."/>
            <person name="Birren B."/>
        </authorList>
    </citation>
    <scope>NUCLEOTIDE SEQUENCE [LARGE SCALE GENOMIC DNA]</scope>
    <source>
        <strain evidence="2">INRA-310</strain>
    </source>
</reference>
<dbReference type="EMBL" id="KI669702">
    <property type="protein sequence ID" value="ETM98339.1"/>
    <property type="molecule type" value="Genomic_DNA"/>
</dbReference>
<sequence length="90" mass="9822">MCEETITCDMENVTKAVERRIGDELPEKIGIVLDGVTPGSEHYLAVFACYELNGVRQASRLCIAPIINGPDDSLNAESHMAALSAFYLFS</sequence>